<dbReference type="eggNOG" id="ENOG5033F8F">
    <property type="taxonomic scope" value="Bacteria"/>
</dbReference>
<evidence type="ECO:0000313" key="2">
    <source>
        <dbReference type="Proteomes" id="UP000002484"/>
    </source>
</evidence>
<protein>
    <submittedName>
        <fullName evidence="1">Uncharacterized protein</fullName>
    </submittedName>
</protein>
<accession>E3IWJ6</accession>
<evidence type="ECO:0000313" key="1">
    <source>
        <dbReference type="EMBL" id="ADP80179.1"/>
    </source>
</evidence>
<reference evidence="1 2" key="1">
    <citation type="submission" date="2010-10" db="EMBL/GenBank/DDBJ databases">
        <title>Complete sequence of Frankia sp. EuI1c.</title>
        <authorList>
            <consortium name="US DOE Joint Genome Institute"/>
            <person name="Lucas S."/>
            <person name="Copeland A."/>
            <person name="Lapidus A."/>
            <person name="Cheng J.-F."/>
            <person name="Bruce D."/>
            <person name="Goodwin L."/>
            <person name="Pitluck S."/>
            <person name="Chertkov O."/>
            <person name="Detter J.C."/>
            <person name="Han C."/>
            <person name="Tapia R."/>
            <person name="Land M."/>
            <person name="Hauser L."/>
            <person name="Jeffries C."/>
            <person name="Kyrpides N."/>
            <person name="Ivanova N."/>
            <person name="Mikhailova N."/>
            <person name="Beauchemin N."/>
            <person name="Sen A."/>
            <person name="Sur S.A."/>
            <person name="Gtari M."/>
            <person name="Wall L."/>
            <person name="Tisa L."/>
            <person name="Woyke T."/>
        </authorList>
    </citation>
    <scope>NUCLEOTIDE SEQUENCE [LARGE SCALE GENOMIC DNA]</scope>
    <source>
        <strain evidence="2">DSM 45817 / CECT 9037 / EuI1c</strain>
    </source>
</reference>
<proteinExistence type="predicted"/>
<sequence length="124" mass="14036">MHVPEQIPDHLDFVGRGWHPLLTRLHEQLVAVSPSYSVQQVKEKYGTLRIHLYTGMLRHLNLGNTDWPDPDQAARYKDEDDAARALVHAAEQESARTCEACGNPGVPRDRAWIKTLCDDCAGHR</sequence>
<gene>
    <name evidence="1" type="ordered locus">FraEuI1c_2139</name>
</gene>
<dbReference type="AlphaFoldDB" id="E3IWJ6"/>
<dbReference type="EMBL" id="CP002299">
    <property type="protein sequence ID" value="ADP80179.1"/>
    <property type="molecule type" value="Genomic_DNA"/>
</dbReference>
<dbReference type="HOGENOM" id="CLU_128727_0_0_11"/>
<name>E3IWJ6_PSEI1</name>
<dbReference type="KEGG" id="fri:FraEuI1c_2139"/>
<dbReference type="Proteomes" id="UP000002484">
    <property type="component" value="Chromosome"/>
</dbReference>
<organism evidence="1 2">
    <name type="scientific">Pseudofrankia inefficax (strain DSM 45817 / CECT 9037 / DDB 130130 / EuI1c)</name>
    <name type="common">Frankia inefficax</name>
    <dbReference type="NCBI Taxonomy" id="298654"/>
    <lineage>
        <taxon>Bacteria</taxon>
        <taxon>Bacillati</taxon>
        <taxon>Actinomycetota</taxon>
        <taxon>Actinomycetes</taxon>
        <taxon>Frankiales</taxon>
        <taxon>Frankiaceae</taxon>
        <taxon>Pseudofrankia</taxon>
    </lineage>
</organism>
<keyword evidence="2" id="KW-1185">Reference proteome</keyword>
<dbReference type="InParanoid" id="E3IWJ6"/>